<protein>
    <submittedName>
        <fullName evidence="7">2-hydroxyacid dehydrogenase</fullName>
    </submittedName>
</protein>
<dbReference type="AlphaFoldDB" id="A0A5C8PB73"/>
<dbReference type="FunFam" id="3.40.50.720:FF:000213">
    <property type="entry name" value="Putative 2-hydroxyacid dehydrogenase"/>
    <property type="match status" value="1"/>
</dbReference>
<sequence>MQNGVRPGILLGYTFTRAARDAFGAAFDIVGALPKPEPNLVTPDMAARARALVTVGSMGASDALMAALPQVSIICCYGTGFERIDLQAARQRNVAVTHSPDVNAADVADMAMALLLAASRRVVLADRFIRAGKWDKRVSGLFGPIAGLGGGRLGILGLGAIGTRVATRAAAFDMEIAYHNRRRRDDVPYRYLETPMALAQWADYLVVACRADDSNRHLVNADFLRALGPRGYLVNVSRGSVVDEAALADALANNVIEGAGLDVFEQEPPVHPRLPALENVVMTPHLGGGTERAQRGMTDLVLRNLKAHFAGQKLITPVPMG</sequence>
<feature type="domain" description="D-isomer specific 2-hydroxyacid dehydrogenase catalytic" evidence="5">
    <location>
        <begin position="39"/>
        <end position="318"/>
    </location>
</feature>
<dbReference type="RefSeq" id="WP_147851029.1">
    <property type="nucleotide sequence ID" value="NZ_VDUZ01000049.1"/>
</dbReference>
<dbReference type="InterPro" id="IPR036291">
    <property type="entry name" value="NAD(P)-bd_dom_sf"/>
</dbReference>
<evidence type="ECO:0000313" key="7">
    <source>
        <dbReference type="EMBL" id="TXL71048.1"/>
    </source>
</evidence>
<evidence type="ECO:0000256" key="3">
    <source>
        <dbReference type="ARBA" id="ARBA00023027"/>
    </source>
</evidence>
<dbReference type="OrthoDB" id="9793626at2"/>
<name>A0A5C8PB73_9HYPH</name>
<dbReference type="InterPro" id="IPR006140">
    <property type="entry name" value="D-isomer_DH_NAD-bd"/>
</dbReference>
<gene>
    <name evidence="7" type="ORF">FHP25_31745</name>
</gene>
<dbReference type="PANTHER" id="PTHR10996">
    <property type="entry name" value="2-HYDROXYACID DEHYDROGENASE-RELATED"/>
    <property type="match status" value="1"/>
</dbReference>
<dbReference type="InterPro" id="IPR050223">
    <property type="entry name" value="D-isomer_2-hydroxyacid_DH"/>
</dbReference>
<comment type="similarity">
    <text evidence="4">Belongs to the D-isomer specific 2-hydroxyacid dehydrogenase family.</text>
</comment>
<dbReference type="Gene3D" id="3.40.50.720">
    <property type="entry name" value="NAD(P)-binding Rossmann-like Domain"/>
    <property type="match status" value="2"/>
</dbReference>
<comment type="caution">
    <text evidence="7">The sequence shown here is derived from an EMBL/GenBank/DDBJ whole genome shotgun (WGS) entry which is preliminary data.</text>
</comment>
<evidence type="ECO:0000259" key="5">
    <source>
        <dbReference type="Pfam" id="PF00389"/>
    </source>
</evidence>
<proteinExistence type="inferred from homology"/>
<dbReference type="GO" id="GO:0051287">
    <property type="term" value="F:NAD binding"/>
    <property type="evidence" value="ECO:0007669"/>
    <property type="project" value="InterPro"/>
</dbReference>
<dbReference type="SUPFAM" id="SSF52283">
    <property type="entry name" value="Formate/glycerate dehydrogenase catalytic domain-like"/>
    <property type="match status" value="1"/>
</dbReference>
<keyword evidence="3" id="KW-0520">NAD</keyword>
<dbReference type="GO" id="GO:0005829">
    <property type="term" value="C:cytosol"/>
    <property type="evidence" value="ECO:0007669"/>
    <property type="project" value="TreeGrafter"/>
</dbReference>
<feature type="domain" description="D-isomer specific 2-hydroxyacid dehydrogenase NAD-binding" evidence="6">
    <location>
        <begin position="112"/>
        <end position="287"/>
    </location>
</feature>
<accession>A0A5C8PB73</accession>
<dbReference type="SUPFAM" id="SSF51735">
    <property type="entry name" value="NAD(P)-binding Rossmann-fold domains"/>
    <property type="match status" value="1"/>
</dbReference>
<dbReference type="Proteomes" id="UP000321638">
    <property type="component" value="Unassembled WGS sequence"/>
</dbReference>
<dbReference type="Pfam" id="PF00389">
    <property type="entry name" value="2-Hacid_dh"/>
    <property type="match status" value="1"/>
</dbReference>
<organism evidence="7 8">
    <name type="scientific">Vineibacter terrae</name>
    <dbReference type="NCBI Taxonomy" id="2586908"/>
    <lineage>
        <taxon>Bacteria</taxon>
        <taxon>Pseudomonadati</taxon>
        <taxon>Pseudomonadota</taxon>
        <taxon>Alphaproteobacteria</taxon>
        <taxon>Hyphomicrobiales</taxon>
        <taxon>Vineibacter</taxon>
    </lineage>
</organism>
<dbReference type="EMBL" id="VDUZ01000049">
    <property type="protein sequence ID" value="TXL71048.1"/>
    <property type="molecule type" value="Genomic_DNA"/>
</dbReference>
<evidence type="ECO:0000259" key="6">
    <source>
        <dbReference type="Pfam" id="PF02826"/>
    </source>
</evidence>
<keyword evidence="1" id="KW-0521">NADP</keyword>
<dbReference type="InterPro" id="IPR006139">
    <property type="entry name" value="D-isomer_2_OHA_DH_cat_dom"/>
</dbReference>
<dbReference type="Pfam" id="PF02826">
    <property type="entry name" value="2-Hacid_dh_C"/>
    <property type="match status" value="1"/>
</dbReference>
<reference evidence="7 8" key="1">
    <citation type="submission" date="2019-06" db="EMBL/GenBank/DDBJ databases">
        <title>New taxonomy in bacterial strain CC-CFT640, isolated from vineyard.</title>
        <authorList>
            <person name="Lin S.-Y."/>
            <person name="Tsai C.-F."/>
            <person name="Young C.-C."/>
        </authorList>
    </citation>
    <scope>NUCLEOTIDE SEQUENCE [LARGE SCALE GENOMIC DNA]</scope>
    <source>
        <strain evidence="7 8">CC-CFT640</strain>
    </source>
</reference>
<evidence type="ECO:0000313" key="8">
    <source>
        <dbReference type="Proteomes" id="UP000321638"/>
    </source>
</evidence>
<keyword evidence="8" id="KW-1185">Reference proteome</keyword>
<evidence type="ECO:0000256" key="1">
    <source>
        <dbReference type="ARBA" id="ARBA00022857"/>
    </source>
</evidence>
<evidence type="ECO:0000256" key="2">
    <source>
        <dbReference type="ARBA" id="ARBA00023002"/>
    </source>
</evidence>
<dbReference type="PANTHER" id="PTHR10996:SF178">
    <property type="entry name" value="2-HYDROXYACID DEHYDROGENASE YGL185C-RELATED"/>
    <property type="match status" value="1"/>
</dbReference>
<dbReference type="GO" id="GO:0016618">
    <property type="term" value="F:hydroxypyruvate reductase [NAD(P)H] activity"/>
    <property type="evidence" value="ECO:0007669"/>
    <property type="project" value="TreeGrafter"/>
</dbReference>
<dbReference type="GO" id="GO:0030267">
    <property type="term" value="F:glyoxylate reductase (NADPH) activity"/>
    <property type="evidence" value="ECO:0007669"/>
    <property type="project" value="TreeGrafter"/>
</dbReference>
<evidence type="ECO:0000256" key="4">
    <source>
        <dbReference type="RuleBase" id="RU003719"/>
    </source>
</evidence>
<keyword evidence="2 4" id="KW-0560">Oxidoreductase</keyword>